<protein>
    <submittedName>
        <fullName evidence="2">Bifunctional RNase H/acid phosphatase</fullName>
    </submittedName>
</protein>
<dbReference type="SUPFAM" id="SSF53098">
    <property type="entry name" value="Ribonuclease H-like"/>
    <property type="match status" value="1"/>
</dbReference>
<sequence length="230" mass="24595">MFDFDFEELLSIAYKKERTLSRRLSKGASISAHDALVKTLEKAAGAQSLGELVHARRLARAKAHEASKACGKRPARALRPKHNHDHPPGAWLAWFDGSALPNPGRIGIGALLKSPHGDVLEISAAAGQGDSSKAEYLALISVLEAALLRKVETLVIYGDSRVVIDDVQKSPGALALASHAAQARRLIDAIGDVRLHWIPRAKNVSADALSRQRSSRTSITGAEPNVSLSA</sequence>
<dbReference type="Proteomes" id="UP000054925">
    <property type="component" value="Unassembled WGS sequence"/>
</dbReference>
<dbReference type="OrthoDB" id="8563755at2"/>
<dbReference type="AlphaFoldDB" id="A0A158K237"/>
<proteinExistence type="predicted"/>
<dbReference type="InterPro" id="IPR012337">
    <property type="entry name" value="RNaseH-like_sf"/>
</dbReference>
<dbReference type="EMBL" id="FCOL02000032">
    <property type="protein sequence ID" value="SAL74551.1"/>
    <property type="molecule type" value="Genomic_DNA"/>
</dbReference>
<reference evidence="2" key="1">
    <citation type="submission" date="2016-01" db="EMBL/GenBank/DDBJ databases">
        <authorList>
            <person name="Peeters C."/>
        </authorList>
    </citation>
    <scope>NUCLEOTIDE SEQUENCE [LARGE SCALE GENOMIC DNA]</scope>
    <source>
        <strain evidence="2">LMG 22937</strain>
    </source>
</reference>
<dbReference type="InterPro" id="IPR036397">
    <property type="entry name" value="RNaseH_sf"/>
</dbReference>
<dbReference type="InterPro" id="IPR002156">
    <property type="entry name" value="RNaseH_domain"/>
</dbReference>
<keyword evidence="3" id="KW-1185">Reference proteome</keyword>
<accession>A0A158K237</accession>
<dbReference type="RefSeq" id="WP_087658504.1">
    <property type="nucleotide sequence ID" value="NZ_FCOL02000032.1"/>
</dbReference>
<evidence type="ECO:0000313" key="2">
    <source>
        <dbReference type="EMBL" id="SAL74551.1"/>
    </source>
</evidence>
<gene>
    <name evidence="2" type="ORF">AWB67_04612</name>
</gene>
<name>A0A158K237_9BURK</name>
<dbReference type="GO" id="GO:0003676">
    <property type="term" value="F:nucleic acid binding"/>
    <property type="evidence" value="ECO:0007669"/>
    <property type="project" value="InterPro"/>
</dbReference>
<evidence type="ECO:0000313" key="3">
    <source>
        <dbReference type="Proteomes" id="UP000054925"/>
    </source>
</evidence>
<dbReference type="PANTHER" id="PTHR48475:SF1">
    <property type="entry name" value="RNASE H TYPE-1 DOMAIN-CONTAINING PROTEIN"/>
    <property type="match status" value="1"/>
</dbReference>
<dbReference type="CDD" id="cd09279">
    <property type="entry name" value="RNase_HI_like"/>
    <property type="match status" value="1"/>
</dbReference>
<dbReference type="PROSITE" id="PS50879">
    <property type="entry name" value="RNASE_H_1"/>
    <property type="match status" value="1"/>
</dbReference>
<dbReference type="Gene3D" id="3.30.420.10">
    <property type="entry name" value="Ribonuclease H-like superfamily/Ribonuclease H"/>
    <property type="match status" value="1"/>
</dbReference>
<organism evidence="2 3">
    <name type="scientific">Caballeronia terrestris</name>
    <dbReference type="NCBI Taxonomy" id="1226301"/>
    <lineage>
        <taxon>Bacteria</taxon>
        <taxon>Pseudomonadati</taxon>
        <taxon>Pseudomonadota</taxon>
        <taxon>Betaproteobacteria</taxon>
        <taxon>Burkholderiales</taxon>
        <taxon>Burkholderiaceae</taxon>
        <taxon>Caballeronia</taxon>
    </lineage>
</organism>
<dbReference type="GO" id="GO:0004523">
    <property type="term" value="F:RNA-DNA hybrid ribonuclease activity"/>
    <property type="evidence" value="ECO:0007669"/>
    <property type="project" value="InterPro"/>
</dbReference>
<evidence type="ECO:0000259" key="1">
    <source>
        <dbReference type="PROSITE" id="PS50879"/>
    </source>
</evidence>
<dbReference type="Pfam" id="PF13456">
    <property type="entry name" value="RVT_3"/>
    <property type="match status" value="1"/>
</dbReference>
<comment type="caution">
    <text evidence="2">The sequence shown here is derived from an EMBL/GenBank/DDBJ whole genome shotgun (WGS) entry which is preliminary data.</text>
</comment>
<dbReference type="PANTHER" id="PTHR48475">
    <property type="entry name" value="RIBONUCLEASE H"/>
    <property type="match status" value="1"/>
</dbReference>
<feature type="domain" description="RNase H type-1" evidence="1">
    <location>
        <begin position="87"/>
        <end position="215"/>
    </location>
</feature>